<dbReference type="GO" id="GO:0016020">
    <property type="term" value="C:membrane"/>
    <property type="evidence" value="ECO:0007669"/>
    <property type="project" value="UniProtKB-SubCell"/>
</dbReference>
<keyword evidence="2 5" id="KW-0812">Transmembrane</keyword>
<dbReference type="PROSITE" id="PS51257">
    <property type="entry name" value="PROKAR_LIPOPROTEIN"/>
    <property type="match status" value="1"/>
</dbReference>
<sequence length="118" mass="12910">MSQIRPLLDVPRFLTAFVFIVSGCMKLLNPGMLSGMELPFPTVVMTAAAWVEIGCGVLLVLNKQVKNACIPLLVIILGAIILTKVPLIESGFLLFLFEARLDIVMLGLLVLLFYKHPG</sequence>
<dbReference type="RefSeq" id="WP_090928015.1">
    <property type="nucleotide sequence ID" value="NZ_FOTY01000029.1"/>
</dbReference>
<feature type="transmembrane region" description="Helical" evidence="5">
    <location>
        <begin position="12"/>
        <end position="28"/>
    </location>
</feature>
<evidence type="ECO:0000256" key="5">
    <source>
        <dbReference type="SAM" id="Phobius"/>
    </source>
</evidence>
<accession>A0A1I4PNG7</accession>
<feature type="transmembrane region" description="Helical" evidence="5">
    <location>
        <begin position="68"/>
        <end position="87"/>
    </location>
</feature>
<keyword evidence="3 5" id="KW-1133">Transmembrane helix</keyword>
<gene>
    <name evidence="6" type="ORF">SAMN04488054_1291</name>
</gene>
<dbReference type="AlphaFoldDB" id="A0A1I4PNG7"/>
<dbReference type="STRING" id="266892.SAMN04488054_1291"/>
<comment type="subcellular location">
    <subcellularLocation>
        <location evidence="1">Membrane</location>
        <topology evidence="1">Multi-pass membrane protein</topology>
    </subcellularLocation>
</comment>
<evidence type="ECO:0000256" key="2">
    <source>
        <dbReference type="ARBA" id="ARBA00022692"/>
    </source>
</evidence>
<dbReference type="EMBL" id="FOTY01000029">
    <property type="protein sequence ID" value="SFM28925.1"/>
    <property type="molecule type" value="Genomic_DNA"/>
</dbReference>
<protein>
    <submittedName>
        <fullName evidence="6">Uncharacterized membrane protein YphA, DoxX/SURF4 family</fullName>
    </submittedName>
</protein>
<proteinExistence type="predicted"/>
<feature type="transmembrane region" description="Helical" evidence="5">
    <location>
        <begin position="40"/>
        <end position="61"/>
    </location>
</feature>
<evidence type="ECO:0000256" key="3">
    <source>
        <dbReference type="ARBA" id="ARBA00022989"/>
    </source>
</evidence>
<evidence type="ECO:0000313" key="7">
    <source>
        <dbReference type="Proteomes" id="UP000199668"/>
    </source>
</evidence>
<evidence type="ECO:0000256" key="4">
    <source>
        <dbReference type="ARBA" id="ARBA00023136"/>
    </source>
</evidence>
<dbReference type="InterPro" id="IPR032808">
    <property type="entry name" value="DoxX"/>
</dbReference>
<dbReference type="OrthoDB" id="2969770at2"/>
<keyword evidence="4 5" id="KW-0472">Membrane</keyword>
<organism evidence="6 7">
    <name type="scientific">Salibacterium qingdaonense</name>
    <dbReference type="NCBI Taxonomy" id="266892"/>
    <lineage>
        <taxon>Bacteria</taxon>
        <taxon>Bacillati</taxon>
        <taxon>Bacillota</taxon>
        <taxon>Bacilli</taxon>
        <taxon>Bacillales</taxon>
        <taxon>Bacillaceae</taxon>
    </lineage>
</organism>
<evidence type="ECO:0000313" key="6">
    <source>
        <dbReference type="EMBL" id="SFM28925.1"/>
    </source>
</evidence>
<evidence type="ECO:0000256" key="1">
    <source>
        <dbReference type="ARBA" id="ARBA00004141"/>
    </source>
</evidence>
<feature type="transmembrane region" description="Helical" evidence="5">
    <location>
        <begin position="93"/>
        <end position="114"/>
    </location>
</feature>
<name>A0A1I4PNG7_9BACI</name>
<reference evidence="6 7" key="1">
    <citation type="submission" date="2016-10" db="EMBL/GenBank/DDBJ databases">
        <authorList>
            <person name="de Groot N.N."/>
        </authorList>
    </citation>
    <scope>NUCLEOTIDE SEQUENCE [LARGE SCALE GENOMIC DNA]</scope>
    <source>
        <strain evidence="6 7">CGMCC 1.6134</strain>
    </source>
</reference>
<dbReference type="Proteomes" id="UP000199668">
    <property type="component" value="Unassembled WGS sequence"/>
</dbReference>
<dbReference type="Pfam" id="PF07681">
    <property type="entry name" value="DoxX"/>
    <property type="match status" value="1"/>
</dbReference>
<keyword evidence="7" id="KW-1185">Reference proteome</keyword>